<dbReference type="SUPFAM" id="SSF54593">
    <property type="entry name" value="Glyoxalase/Bleomycin resistance protein/Dihydroxybiphenyl dioxygenase"/>
    <property type="match status" value="1"/>
</dbReference>
<dbReference type="Gene3D" id="3.10.180.10">
    <property type="entry name" value="2,3-Dihydroxybiphenyl 1,2-Dioxygenase, domain 1"/>
    <property type="match status" value="1"/>
</dbReference>
<dbReference type="Proteomes" id="UP000838821">
    <property type="component" value="Unassembled WGS sequence"/>
</dbReference>
<gene>
    <name evidence="2" type="ORF">PAECIP111891_06268</name>
</gene>
<dbReference type="PANTHER" id="PTHR33990:SF1">
    <property type="entry name" value="PROTEIN YJDN"/>
    <property type="match status" value="1"/>
</dbReference>
<accession>A0ABM9CYV9</accession>
<dbReference type="CDD" id="cd06588">
    <property type="entry name" value="PhnB_like"/>
    <property type="match status" value="1"/>
</dbReference>
<organism evidence="2 3">
    <name type="scientific">Paenibacillus allorhizoplanae</name>
    <dbReference type="NCBI Taxonomy" id="2905648"/>
    <lineage>
        <taxon>Bacteria</taxon>
        <taxon>Bacillati</taxon>
        <taxon>Bacillota</taxon>
        <taxon>Bacilli</taxon>
        <taxon>Bacillales</taxon>
        <taxon>Paenibacillaceae</taxon>
        <taxon>Paenibacillus</taxon>
    </lineage>
</organism>
<comment type="caution">
    <text evidence="2">The sequence shown here is derived from an EMBL/GenBank/DDBJ whole genome shotgun (WGS) entry which is preliminary data.</text>
</comment>
<dbReference type="Pfam" id="PF06983">
    <property type="entry name" value="3-dmu-9_3-mt"/>
    <property type="match status" value="1"/>
</dbReference>
<evidence type="ECO:0000259" key="1">
    <source>
        <dbReference type="Pfam" id="PF06983"/>
    </source>
</evidence>
<reference evidence="2" key="1">
    <citation type="submission" date="2022-01" db="EMBL/GenBank/DDBJ databases">
        <authorList>
            <person name="Criscuolo A."/>
        </authorList>
    </citation>
    <scope>NUCLEOTIDE SEQUENCE</scope>
    <source>
        <strain evidence="2">CIP111891</strain>
    </source>
</reference>
<dbReference type="PANTHER" id="PTHR33990">
    <property type="entry name" value="PROTEIN YJDN-RELATED"/>
    <property type="match status" value="1"/>
</dbReference>
<name>A0ABM9CYV9_9BACL</name>
<proteinExistence type="predicted"/>
<protein>
    <recommendedName>
        <fullName evidence="1">PhnB-like domain-containing protein</fullName>
    </recommendedName>
</protein>
<feature type="domain" description="PhnB-like" evidence="1">
    <location>
        <begin position="11"/>
        <end position="130"/>
    </location>
</feature>
<keyword evidence="3" id="KW-1185">Reference proteome</keyword>
<sequence>MIAMATLSPYIYSADARKQADFYVSVFGGEITSIQSYGDLPGMEESKKHLIMHLELQALGLRFFMADAGIEANDRGTGMDLALTFKDEEEARTIYDGLAIDGDVIMLFERMFWGTMLGRVRDRYGVMWQVATET</sequence>
<dbReference type="EMBL" id="CAKMMW010000030">
    <property type="protein sequence ID" value="CAH1228286.1"/>
    <property type="molecule type" value="Genomic_DNA"/>
</dbReference>
<evidence type="ECO:0000313" key="2">
    <source>
        <dbReference type="EMBL" id="CAH1228286.1"/>
    </source>
</evidence>
<dbReference type="InterPro" id="IPR028973">
    <property type="entry name" value="PhnB-like"/>
</dbReference>
<dbReference type="InterPro" id="IPR029068">
    <property type="entry name" value="Glyas_Bleomycin-R_OHBP_Dase"/>
</dbReference>
<evidence type="ECO:0000313" key="3">
    <source>
        <dbReference type="Proteomes" id="UP000838821"/>
    </source>
</evidence>